<evidence type="ECO:0000313" key="1">
    <source>
        <dbReference type="EMBL" id="CAE6434006.1"/>
    </source>
</evidence>
<proteinExistence type="predicted"/>
<evidence type="ECO:0000313" key="2">
    <source>
        <dbReference type="Proteomes" id="UP000663831"/>
    </source>
</evidence>
<accession>A0A8H2XS03</accession>
<organism evidence="1 2">
    <name type="scientific">Rhizoctonia solani</name>
    <dbReference type="NCBI Taxonomy" id="456999"/>
    <lineage>
        <taxon>Eukaryota</taxon>
        <taxon>Fungi</taxon>
        <taxon>Dikarya</taxon>
        <taxon>Basidiomycota</taxon>
        <taxon>Agaricomycotina</taxon>
        <taxon>Agaricomycetes</taxon>
        <taxon>Cantharellales</taxon>
        <taxon>Ceratobasidiaceae</taxon>
        <taxon>Rhizoctonia</taxon>
    </lineage>
</organism>
<dbReference type="Proteomes" id="UP000663831">
    <property type="component" value="Unassembled WGS sequence"/>
</dbReference>
<dbReference type="OrthoDB" id="10301885at2759"/>
<name>A0A8H2XS03_9AGAM</name>
<protein>
    <submittedName>
        <fullName evidence="1">Uncharacterized protein</fullName>
    </submittedName>
</protein>
<sequence length="147" mass="16369">MTIHNGLYKLSTKTNENRLYVGLSRDPEPSNVNGGIQVLAGPESQTTIVEVRNVDDLYELHLWYHSGLGIGYSTVESLIYSQVVATSNASEWLIEQGSRPNRYKISVPGSDLYWTTVSGAVDITRIALHPLGGRSAQEWTLELQRNH</sequence>
<reference evidence="1" key="1">
    <citation type="submission" date="2021-01" db="EMBL/GenBank/DDBJ databases">
        <authorList>
            <person name="Kaushik A."/>
        </authorList>
    </citation>
    <scope>NUCLEOTIDE SEQUENCE</scope>
    <source>
        <strain evidence="1">AG3-1AP</strain>
    </source>
</reference>
<dbReference type="EMBL" id="CAJMWV010001320">
    <property type="protein sequence ID" value="CAE6434006.1"/>
    <property type="molecule type" value="Genomic_DNA"/>
</dbReference>
<gene>
    <name evidence="1" type="ORF">RDB_LOCUS46298</name>
</gene>
<dbReference type="AlphaFoldDB" id="A0A8H2XS03"/>
<comment type="caution">
    <text evidence="1">The sequence shown here is derived from an EMBL/GenBank/DDBJ whole genome shotgun (WGS) entry which is preliminary data.</text>
</comment>
<dbReference type="Gene3D" id="2.80.10.50">
    <property type="match status" value="1"/>
</dbReference>